<proteinExistence type="predicted"/>
<name>A0AAV9XC01_9PEZI</name>
<dbReference type="EMBL" id="JAVHJO010000006">
    <property type="protein sequence ID" value="KAK6539314.1"/>
    <property type="molecule type" value="Genomic_DNA"/>
</dbReference>
<organism evidence="1 2">
    <name type="scientific">Orbilia ellipsospora</name>
    <dbReference type="NCBI Taxonomy" id="2528407"/>
    <lineage>
        <taxon>Eukaryota</taxon>
        <taxon>Fungi</taxon>
        <taxon>Dikarya</taxon>
        <taxon>Ascomycota</taxon>
        <taxon>Pezizomycotina</taxon>
        <taxon>Orbiliomycetes</taxon>
        <taxon>Orbiliales</taxon>
        <taxon>Orbiliaceae</taxon>
        <taxon>Orbilia</taxon>
    </lineage>
</organism>
<sequence length="176" mass="18423">MFYLDGTRLRDDHLLLKSTALGSEALNGRDDIHTINNLAEDDVSAIEPAGDNSGNEKLGTVGVLAGIGHAQQTWLGVLDLEVLIGELLAVDGLATGAIALGEVTALKHELGDDTVESGALVAEAVLLSAELTEVLSGSWDDVVVELEGDAAGWLAVDLNVEEAIGHFEKIKKMGLE</sequence>
<dbReference type="AlphaFoldDB" id="A0AAV9XC01"/>
<protein>
    <submittedName>
        <fullName evidence="1">Uncharacterized protein</fullName>
    </submittedName>
</protein>
<gene>
    <name evidence="1" type="ORF">TWF694_009548</name>
</gene>
<comment type="caution">
    <text evidence="1">The sequence shown here is derived from an EMBL/GenBank/DDBJ whole genome shotgun (WGS) entry which is preliminary data.</text>
</comment>
<dbReference type="Proteomes" id="UP001365542">
    <property type="component" value="Unassembled WGS sequence"/>
</dbReference>
<reference evidence="1 2" key="1">
    <citation type="submission" date="2019-10" db="EMBL/GenBank/DDBJ databases">
        <authorList>
            <person name="Palmer J.M."/>
        </authorList>
    </citation>
    <scope>NUCLEOTIDE SEQUENCE [LARGE SCALE GENOMIC DNA]</scope>
    <source>
        <strain evidence="1 2">TWF694</strain>
    </source>
</reference>
<accession>A0AAV9XC01</accession>
<keyword evidence="2" id="KW-1185">Reference proteome</keyword>
<evidence type="ECO:0000313" key="1">
    <source>
        <dbReference type="EMBL" id="KAK6539314.1"/>
    </source>
</evidence>
<evidence type="ECO:0000313" key="2">
    <source>
        <dbReference type="Proteomes" id="UP001365542"/>
    </source>
</evidence>